<feature type="compositionally biased region" description="Low complexity" evidence="1">
    <location>
        <begin position="118"/>
        <end position="130"/>
    </location>
</feature>
<keyword evidence="3" id="KW-1185">Reference proteome</keyword>
<evidence type="ECO:0000313" key="2">
    <source>
        <dbReference type="EnsemblPlants" id="OB08G17250.1"/>
    </source>
</evidence>
<dbReference type="Proteomes" id="UP000006038">
    <property type="component" value="Chromosome 8"/>
</dbReference>
<organism evidence="2">
    <name type="scientific">Oryza brachyantha</name>
    <name type="common">malo sina</name>
    <dbReference type="NCBI Taxonomy" id="4533"/>
    <lineage>
        <taxon>Eukaryota</taxon>
        <taxon>Viridiplantae</taxon>
        <taxon>Streptophyta</taxon>
        <taxon>Embryophyta</taxon>
        <taxon>Tracheophyta</taxon>
        <taxon>Spermatophyta</taxon>
        <taxon>Magnoliopsida</taxon>
        <taxon>Liliopsida</taxon>
        <taxon>Poales</taxon>
        <taxon>Poaceae</taxon>
        <taxon>BOP clade</taxon>
        <taxon>Oryzoideae</taxon>
        <taxon>Oryzeae</taxon>
        <taxon>Oryzinae</taxon>
        <taxon>Oryza</taxon>
    </lineage>
</organism>
<accession>J3MRJ6</accession>
<proteinExistence type="predicted"/>
<dbReference type="Gramene" id="OB08G17250.1">
    <property type="protein sequence ID" value="OB08G17250.1"/>
    <property type="gene ID" value="OB08G17250"/>
</dbReference>
<name>J3MRJ6_ORYBR</name>
<feature type="region of interest" description="Disordered" evidence="1">
    <location>
        <begin position="118"/>
        <end position="141"/>
    </location>
</feature>
<protein>
    <submittedName>
        <fullName evidence="2">Uncharacterized protein</fullName>
    </submittedName>
</protein>
<evidence type="ECO:0000313" key="3">
    <source>
        <dbReference type="Proteomes" id="UP000006038"/>
    </source>
</evidence>
<dbReference type="EnsemblPlants" id="OB08G17250.1">
    <property type="protein sequence ID" value="OB08G17250.1"/>
    <property type="gene ID" value="OB08G17250"/>
</dbReference>
<reference evidence="2" key="2">
    <citation type="submission" date="2013-04" db="UniProtKB">
        <authorList>
            <consortium name="EnsemblPlants"/>
        </authorList>
    </citation>
    <scope>IDENTIFICATION</scope>
</reference>
<sequence>MSSLHATSVNLADRLQLKCSHDLLSHRMVLNNFWLCHWICGSNGNHTANITYQANLKQLADELRWASPPPQSVHVQPKFKKVIKHPYCVKNILADAPPRGAYACAATSIRPAVADMWQQRQPTTRPTAPTKANLKQPVDADELDRNVSSNLFAAGAVSTNLDKE</sequence>
<reference evidence="2" key="1">
    <citation type="journal article" date="2013" name="Nat. Commun.">
        <title>Whole-genome sequencing of Oryza brachyantha reveals mechanisms underlying Oryza genome evolution.</title>
        <authorList>
            <person name="Chen J."/>
            <person name="Huang Q."/>
            <person name="Gao D."/>
            <person name="Wang J."/>
            <person name="Lang Y."/>
            <person name="Liu T."/>
            <person name="Li B."/>
            <person name="Bai Z."/>
            <person name="Luis Goicoechea J."/>
            <person name="Liang C."/>
            <person name="Chen C."/>
            <person name="Zhang W."/>
            <person name="Sun S."/>
            <person name="Liao Y."/>
            <person name="Zhang X."/>
            <person name="Yang L."/>
            <person name="Song C."/>
            <person name="Wang M."/>
            <person name="Shi J."/>
            <person name="Liu G."/>
            <person name="Liu J."/>
            <person name="Zhou H."/>
            <person name="Zhou W."/>
            <person name="Yu Q."/>
            <person name="An N."/>
            <person name="Chen Y."/>
            <person name="Cai Q."/>
            <person name="Wang B."/>
            <person name="Liu B."/>
            <person name="Min J."/>
            <person name="Huang Y."/>
            <person name="Wu H."/>
            <person name="Li Z."/>
            <person name="Zhang Y."/>
            <person name="Yin Y."/>
            <person name="Song W."/>
            <person name="Jiang J."/>
            <person name="Jackson S.A."/>
            <person name="Wing R.A."/>
            <person name="Wang J."/>
            <person name="Chen M."/>
        </authorList>
    </citation>
    <scope>NUCLEOTIDE SEQUENCE [LARGE SCALE GENOMIC DNA]</scope>
    <source>
        <strain evidence="2">cv. IRGC 101232</strain>
    </source>
</reference>
<dbReference type="AlphaFoldDB" id="J3MRJ6"/>
<dbReference type="HOGENOM" id="CLU_1621559_0_0_1"/>
<evidence type="ECO:0000256" key="1">
    <source>
        <dbReference type="SAM" id="MobiDB-lite"/>
    </source>
</evidence>